<keyword evidence="2" id="KW-1185">Reference proteome</keyword>
<protein>
    <submittedName>
        <fullName evidence="1">Uncharacterized protein</fullName>
    </submittedName>
</protein>
<comment type="caution">
    <text evidence="1">The sequence shown here is derived from an EMBL/GenBank/DDBJ whole genome shotgun (WGS) entry which is preliminary data.</text>
</comment>
<reference evidence="2" key="1">
    <citation type="journal article" date="2019" name="Int. J. Syst. Evol. Microbiol.">
        <title>The Global Catalogue of Microorganisms (GCM) 10K type strain sequencing project: providing services to taxonomists for standard genome sequencing and annotation.</title>
        <authorList>
            <consortium name="The Broad Institute Genomics Platform"/>
            <consortium name="The Broad Institute Genome Sequencing Center for Infectious Disease"/>
            <person name="Wu L."/>
            <person name="Ma J."/>
        </authorList>
    </citation>
    <scope>NUCLEOTIDE SEQUENCE [LARGE SCALE GENOMIC DNA]</scope>
    <source>
        <strain evidence="2">JCM 17939</strain>
    </source>
</reference>
<name>A0ABP8UET1_9ACTN</name>
<sequence length="96" mass="11425">MAWHAWDEDEYLACLQSERRGYAWVMRRYGDLTPVEAEAAALEHYPYEASDAPYRGLVFHDHSWHWAMLKIHGDSYWRERPELVDPPPEYWAVSDA</sequence>
<gene>
    <name evidence="1" type="ORF">GCM10023196_055260</name>
</gene>
<accession>A0ABP8UET1</accession>
<dbReference type="RefSeq" id="WP_345433981.1">
    <property type="nucleotide sequence ID" value="NZ_BAABHK010000008.1"/>
</dbReference>
<evidence type="ECO:0000313" key="1">
    <source>
        <dbReference type="EMBL" id="GAA4630332.1"/>
    </source>
</evidence>
<organism evidence="1 2">
    <name type="scientific">Actinoallomurus vinaceus</name>
    <dbReference type="NCBI Taxonomy" id="1080074"/>
    <lineage>
        <taxon>Bacteria</taxon>
        <taxon>Bacillati</taxon>
        <taxon>Actinomycetota</taxon>
        <taxon>Actinomycetes</taxon>
        <taxon>Streptosporangiales</taxon>
        <taxon>Thermomonosporaceae</taxon>
        <taxon>Actinoallomurus</taxon>
    </lineage>
</organism>
<dbReference type="EMBL" id="BAABHK010000008">
    <property type="protein sequence ID" value="GAA4630332.1"/>
    <property type="molecule type" value="Genomic_DNA"/>
</dbReference>
<dbReference type="Proteomes" id="UP001501442">
    <property type="component" value="Unassembled WGS sequence"/>
</dbReference>
<proteinExistence type="predicted"/>
<evidence type="ECO:0000313" key="2">
    <source>
        <dbReference type="Proteomes" id="UP001501442"/>
    </source>
</evidence>